<dbReference type="AlphaFoldDB" id="A0A151GSJ7"/>
<comment type="caution">
    <text evidence="3">The sequence shown here is derived from an EMBL/GenBank/DDBJ whole genome shotgun (WGS) entry which is preliminary data.</text>
</comment>
<dbReference type="Proteomes" id="UP000076580">
    <property type="component" value="Chromosome 01"/>
</dbReference>
<dbReference type="Pfam" id="PF25080">
    <property type="entry name" value="zf_RING-like"/>
    <property type="match status" value="1"/>
</dbReference>
<dbReference type="GeneID" id="63713769"/>
<dbReference type="InParanoid" id="A0A151GSJ7"/>
<gene>
    <name evidence="3" type="ORF">DCS_01126</name>
</gene>
<feature type="region of interest" description="Disordered" evidence="1">
    <location>
        <begin position="343"/>
        <end position="439"/>
    </location>
</feature>
<name>A0A151GSJ7_DRECN</name>
<feature type="region of interest" description="Disordered" evidence="1">
    <location>
        <begin position="1"/>
        <end position="31"/>
    </location>
</feature>
<feature type="region of interest" description="Disordered" evidence="1">
    <location>
        <begin position="77"/>
        <end position="142"/>
    </location>
</feature>
<keyword evidence="4" id="KW-1185">Reference proteome</keyword>
<dbReference type="STRING" id="98403.A0A151GSJ7"/>
<feature type="compositionally biased region" description="Low complexity" evidence="1">
    <location>
        <begin position="1"/>
        <end position="19"/>
    </location>
</feature>
<evidence type="ECO:0000259" key="2">
    <source>
        <dbReference type="Pfam" id="PF25080"/>
    </source>
</evidence>
<proteinExistence type="predicted"/>
<dbReference type="InterPro" id="IPR056929">
    <property type="entry name" value="Znf_RING-like"/>
</dbReference>
<protein>
    <recommendedName>
        <fullName evidence="2">RING zinc finger-like domain-containing protein</fullName>
    </recommendedName>
</protein>
<feature type="compositionally biased region" description="Basic residues" evidence="1">
    <location>
        <begin position="359"/>
        <end position="374"/>
    </location>
</feature>
<reference evidence="3 4" key="1">
    <citation type="journal article" date="2016" name="Sci. Rep.">
        <title>Insights into Adaptations to a Near-Obligate Nematode Endoparasitic Lifestyle from the Finished Genome of Drechmeria coniospora.</title>
        <authorList>
            <person name="Zhang L."/>
            <person name="Zhou Z."/>
            <person name="Guo Q."/>
            <person name="Fokkens L."/>
            <person name="Miskei M."/>
            <person name="Pocsi I."/>
            <person name="Zhang W."/>
            <person name="Chen M."/>
            <person name="Wang L."/>
            <person name="Sun Y."/>
            <person name="Donzelli B.G."/>
            <person name="Gibson D.M."/>
            <person name="Nelson D.R."/>
            <person name="Luo J.G."/>
            <person name="Rep M."/>
            <person name="Liu H."/>
            <person name="Yang S."/>
            <person name="Wang J."/>
            <person name="Krasnoff S.B."/>
            <person name="Xu Y."/>
            <person name="Molnar I."/>
            <person name="Lin M."/>
        </authorList>
    </citation>
    <scope>NUCLEOTIDE SEQUENCE [LARGE SCALE GENOMIC DNA]</scope>
    <source>
        <strain evidence="3 4">ARSEF 6962</strain>
    </source>
</reference>
<evidence type="ECO:0000313" key="4">
    <source>
        <dbReference type="Proteomes" id="UP000076580"/>
    </source>
</evidence>
<sequence>MPPRSSLTSSFSLNDSSNNEVVCPLSNRDGSSCRKRCIGEKRYRSMQEHIRRAHPLHYISKLPATEESFLLMIKTAPQERPNGGQPSSSAAPGMFDQSPAVPCDADDGRPPAGLRDGSNSYYRDGASNPGTPRHGDEFTAGGGSIMGTARAAAALAQLHNVKSERDVNMDGVRDAPAGPPSTRGLGRSSPLQPHDVLTCGRRHLQGYTSDVDGRRLPRSSIELPPLNLPHKGITSAPYPPPGQRENLPSIMAESPPGRSSTLPPLQRSVGPNRPRKQSVTKRGREGHHKKKNSRGSAADWLRRIQNEDRMRLAVSDRKAASAEPSADYGKRWEDLIDAADQAASAAGDVDEDRTPVREHSHRLARARGSPRRRQRADGGVATQMPRSPISIHQASLPPLHHHHHQPGNYQASPLQQALTPPSYNQDGADPFPSVESGESGENFHMGPRGLSDSSPSFTSSQHIHIYCAACHGVSQLKGSYACTECICGLCSACVEILMAEQGARRKCPRCATIGGRFKPFQLEIR</sequence>
<organism evidence="3 4">
    <name type="scientific">Drechmeria coniospora</name>
    <name type="common">Nematophagous fungus</name>
    <name type="synonym">Meria coniospora</name>
    <dbReference type="NCBI Taxonomy" id="98403"/>
    <lineage>
        <taxon>Eukaryota</taxon>
        <taxon>Fungi</taxon>
        <taxon>Dikarya</taxon>
        <taxon>Ascomycota</taxon>
        <taxon>Pezizomycotina</taxon>
        <taxon>Sordariomycetes</taxon>
        <taxon>Hypocreomycetidae</taxon>
        <taxon>Hypocreales</taxon>
        <taxon>Ophiocordycipitaceae</taxon>
        <taxon>Drechmeria</taxon>
    </lineage>
</organism>
<dbReference type="EMBL" id="LAYC01000001">
    <property type="protein sequence ID" value="KYK59992.1"/>
    <property type="molecule type" value="Genomic_DNA"/>
</dbReference>
<accession>A0A151GSJ7</accession>
<feature type="compositionally biased region" description="Polar residues" evidence="1">
    <location>
        <begin position="407"/>
        <end position="425"/>
    </location>
</feature>
<feature type="compositionally biased region" description="Basic residues" evidence="1">
    <location>
        <begin position="273"/>
        <end position="293"/>
    </location>
</feature>
<dbReference type="RefSeq" id="XP_040659344.1">
    <property type="nucleotide sequence ID" value="XM_040798461.1"/>
</dbReference>
<feature type="region of interest" description="Disordered" evidence="1">
    <location>
        <begin position="207"/>
        <end position="301"/>
    </location>
</feature>
<evidence type="ECO:0000313" key="3">
    <source>
        <dbReference type="EMBL" id="KYK59992.1"/>
    </source>
</evidence>
<feature type="domain" description="RING zinc finger-like" evidence="2">
    <location>
        <begin position="465"/>
        <end position="510"/>
    </location>
</feature>
<feature type="region of interest" description="Disordered" evidence="1">
    <location>
        <begin position="169"/>
        <end position="192"/>
    </location>
</feature>
<evidence type="ECO:0000256" key="1">
    <source>
        <dbReference type="SAM" id="MobiDB-lite"/>
    </source>
</evidence>